<dbReference type="InterPro" id="IPR001781">
    <property type="entry name" value="Znf_LIM"/>
</dbReference>
<feature type="domain" description="LIM zinc-binding" evidence="10">
    <location>
        <begin position="16"/>
        <end position="76"/>
    </location>
</feature>
<dbReference type="CDD" id="cd09447">
    <property type="entry name" value="LIM_LASP"/>
    <property type="match status" value="1"/>
</dbReference>
<dbReference type="Gene3D" id="2.10.110.10">
    <property type="entry name" value="Cysteine Rich Protein"/>
    <property type="match status" value="1"/>
</dbReference>
<evidence type="ECO:0000259" key="10">
    <source>
        <dbReference type="PROSITE" id="PS50023"/>
    </source>
</evidence>
<feature type="domain" description="SH3" evidence="9">
    <location>
        <begin position="318"/>
        <end position="378"/>
    </location>
</feature>
<dbReference type="PANTHER" id="PTHR46218">
    <property type="entry name" value="LASP"/>
    <property type="match status" value="1"/>
</dbReference>
<protein>
    <submittedName>
        <fullName evidence="11">LIM and SH3 domain protein F42H10.3</fullName>
    </submittedName>
</protein>
<keyword evidence="4 6" id="KW-0862">Zinc</keyword>
<dbReference type="InterPro" id="IPR036028">
    <property type="entry name" value="SH3-like_dom_sf"/>
</dbReference>
<dbReference type="Gene3D" id="2.30.30.40">
    <property type="entry name" value="SH3 Domains"/>
    <property type="match status" value="1"/>
</dbReference>
<dbReference type="PRINTS" id="PR00452">
    <property type="entry name" value="SH3DOMAIN"/>
</dbReference>
<evidence type="ECO:0000256" key="2">
    <source>
        <dbReference type="ARBA" id="ARBA00022723"/>
    </source>
</evidence>
<dbReference type="EMBL" id="JYDV01000001">
    <property type="protein sequence ID" value="KRZ46311.1"/>
    <property type="molecule type" value="Genomic_DNA"/>
</dbReference>
<dbReference type="SUPFAM" id="SSF50044">
    <property type="entry name" value="SH3-domain"/>
    <property type="match status" value="1"/>
</dbReference>
<name>A0A0V1KGF3_TRIPS</name>
<gene>
    <name evidence="11" type="primary">F42H10.3</name>
    <name evidence="11" type="ORF">T4C_12206</name>
</gene>
<evidence type="ECO:0000313" key="12">
    <source>
        <dbReference type="Proteomes" id="UP000054826"/>
    </source>
</evidence>
<dbReference type="PROSITE" id="PS51216">
    <property type="entry name" value="NEBULIN"/>
    <property type="match status" value="1"/>
</dbReference>
<reference evidence="11 12" key="1">
    <citation type="submission" date="2015-01" db="EMBL/GenBank/DDBJ databases">
        <title>Evolution of Trichinella species and genotypes.</title>
        <authorList>
            <person name="Korhonen P.K."/>
            <person name="Edoardo P."/>
            <person name="Giuseppe L.R."/>
            <person name="Gasser R.B."/>
        </authorList>
    </citation>
    <scope>NUCLEOTIDE SEQUENCE [LARGE SCALE GENOMIC DNA]</scope>
    <source>
        <strain evidence="11">ISS176</strain>
    </source>
</reference>
<organism evidence="11 12">
    <name type="scientific">Trichinella pseudospiralis</name>
    <name type="common">Parasitic roundworm</name>
    <dbReference type="NCBI Taxonomy" id="6337"/>
    <lineage>
        <taxon>Eukaryota</taxon>
        <taxon>Metazoa</taxon>
        <taxon>Ecdysozoa</taxon>
        <taxon>Nematoda</taxon>
        <taxon>Enoplea</taxon>
        <taxon>Dorylaimia</taxon>
        <taxon>Trichinellida</taxon>
        <taxon>Trichinellidae</taxon>
        <taxon>Trichinella</taxon>
    </lineage>
</organism>
<feature type="compositionally biased region" description="Low complexity" evidence="8">
    <location>
        <begin position="198"/>
        <end position="207"/>
    </location>
</feature>
<dbReference type="GO" id="GO:0051015">
    <property type="term" value="F:actin filament binding"/>
    <property type="evidence" value="ECO:0007669"/>
    <property type="project" value="TreeGrafter"/>
</dbReference>
<dbReference type="AlphaFoldDB" id="A0A0V1KGF3"/>
<comment type="caution">
    <text evidence="11">The sequence shown here is derived from an EMBL/GenBank/DDBJ whole genome shotgun (WGS) entry which is preliminary data.</text>
</comment>
<dbReference type="InterPro" id="IPR051759">
    <property type="entry name" value="LIM-SH3_domain_protein"/>
</dbReference>
<dbReference type="GO" id="GO:0005925">
    <property type="term" value="C:focal adhesion"/>
    <property type="evidence" value="ECO:0007669"/>
    <property type="project" value="TreeGrafter"/>
</dbReference>
<dbReference type="FunFam" id="2.10.110.10:FF:000087">
    <property type="entry name" value="LIM zinc-binding domain-containing Nebulette"/>
    <property type="match status" value="1"/>
</dbReference>
<proteinExistence type="predicted"/>
<evidence type="ECO:0000256" key="3">
    <source>
        <dbReference type="ARBA" id="ARBA00022737"/>
    </source>
</evidence>
<evidence type="ECO:0000313" key="11">
    <source>
        <dbReference type="EMBL" id="KRZ46311.1"/>
    </source>
</evidence>
<dbReference type="SUPFAM" id="SSF57716">
    <property type="entry name" value="Glucocorticoid receptor-like (DNA-binding domain)"/>
    <property type="match status" value="2"/>
</dbReference>
<sequence>LLSFRTASEMMAPSKCARPDCGKTVYPMEELKCLDQVWHKQCFRCTACGMVLTMKNYKGYEKQPYCEAHYPKTKASVVADTPEMRRLQENTKNQSLIKYHEEYERMMKGKKIQVADDPEIQRLLKNTQIQSNVIYHGDLDRKETMERIRPPLEETVTSNNNAGGTTNNNAAAAVPSTNANKGNVSLQPGASIGQQRPAVSSSKAASSPYTAKLQQSPTLIYSSERGGRVAPQSRVVGSIDNYDPMNGQWGSIVSNRQNYKICKQQCKNKILHLVLVQQGVCVVVADRANYGLSPSPVNTNPAPVQNVVKRRSGGTIANSGLVVRALYDYSANDSDEVTFKEGDLIINCQTVDKGWMTGTVQRTGKWGMLPANYVERVN</sequence>
<evidence type="ECO:0000256" key="6">
    <source>
        <dbReference type="PROSITE-ProRule" id="PRU00125"/>
    </source>
</evidence>
<dbReference type="SMART" id="SM00227">
    <property type="entry name" value="NEBU"/>
    <property type="match status" value="2"/>
</dbReference>
<evidence type="ECO:0000256" key="4">
    <source>
        <dbReference type="ARBA" id="ARBA00022833"/>
    </source>
</evidence>
<dbReference type="GO" id="GO:0005737">
    <property type="term" value="C:cytoplasm"/>
    <property type="evidence" value="ECO:0007669"/>
    <property type="project" value="UniProtKB-ARBA"/>
</dbReference>
<dbReference type="PANTHER" id="PTHR46218:SF4">
    <property type="entry name" value="LIM AND SH3 DOMAIN PROTEIN LASP"/>
    <property type="match status" value="1"/>
</dbReference>
<feature type="region of interest" description="Disordered" evidence="8">
    <location>
        <begin position="179"/>
        <end position="216"/>
    </location>
</feature>
<dbReference type="Proteomes" id="UP000054826">
    <property type="component" value="Unassembled WGS sequence"/>
</dbReference>
<dbReference type="GO" id="GO:0046872">
    <property type="term" value="F:metal ion binding"/>
    <property type="evidence" value="ECO:0007669"/>
    <property type="project" value="UniProtKB-KW"/>
</dbReference>
<evidence type="ECO:0000256" key="1">
    <source>
        <dbReference type="ARBA" id="ARBA00022443"/>
    </source>
</evidence>
<dbReference type="FunFam" id="2.30.30.40:FF:000007">
    <property type="entry name" value="nebulin isoform X1"/>
    <property type="match status" value="1"/>
</dbReference>
<dbReference type="SMART" id="SM00326">
    <property type="entry name" value="SH3"/>
    <property type="match status" value="1"/>
</dbReference>
<keyword evidence="1 7" id="KW-0728">SH3 domain</keyword>
<evidence type="ECO:0000256" key="5">
    <source>
        <dbReference type="ARBA" id="ARBA00023038"/>
    </source>
</evidence>
<dbReference type="Pfam" id="PF00880">
    <property type="entry name" value="Nebulin"/>
    <property type="match status" value="2"/>
</dbReference>
<dbReference type="SMART" id="SM00132">
    <property type="entry name" value="LIM"/>
    <property type="match status" value="1"/>
</dbReference>
<evidence type="ECO:0000259" key="9">
    <source>
        <dbReference type="PROSITE" id="PS50002"/>
    </source>
</evidence>
<keyword evidence="3" id="KW-0677">Repeat</keyword>
<dbReference type="PROSITE" id="PS50002">
    <property type="entry name" value="SH3"/>
    <property type="match status" value="1"/>
</dbReference>
<dbReference type="InterPro" id="IPR001452">
    <property type="entry name" value="SH3_domain"/>
</dbReference>
<accession>A0A0V1KGF3</accession>
<dbReference type="PROSITE" id="PS50023">
    <property type="entry name" value="LIM_DOMAIN_2"/>
    <property type="match status" value="1"/>
</dbReference>
<dbReference type="PRINTS" id="PR00499">
    <property type="entry name" value="P67PHOX"/>
</dbReference>
<keyword evidence="5 6" id="KW-0440">LIM domain</keyword>
<dbReference type="Pfam" id="PF00018">
    <property type="entry name" value="SH3_1"/>
    <property type="match status" value="1"/>
</dbReference>
<dbReference type="InterPro" id="IPR000900">
    <property type="entry name" value="Nebulin_repeat"/>
</dbReference>
<feature type="non-terminal residue" evidence="11">
    <location>
        <position position="1"/>
    </location>
</feature>
<keyword evidence="2 6" id="KW-0479">Metal-binding</keyword>
<dbReference type="Pfam" id="PF00412">
    <property type="entry name" value="LIM"/>
    <property type="match status" value="1"/>
</dbReference>
<evidence type="ECO:0000256" key="7">
    <source>
        <dbReference type="PROSITE-ProRule" id="PRU00192"/>
    </source>
</evidence>
<evidence type="ECO:0000256" key="8">
    <source>
        <dbReference type="SAM" id="MobiDB-lite"/>
    </source>
</evidence>
<feature type="compositionally biased region" description="Polar residues" evidence="8">
    <location>
        <begin position="181"/>
        <end position="194"/>
    </location>
</feature>
<dbReference type="CDD" id="cd11789">
    <property type="entry name" value="SH3_Nebulin_family_C"/>
    <property type="match status" value="1"/>
</dbReference>